<evidence type="ECO:0000313" key="1">
    <source>
        <dbReference type="EMBL" id="CAB4364687.1"/>
    </source>
</evidence>
<protein>
    <submittedName>
        <fullName evidence="2">Unannotated protein</fullName>
    </submittedName>
</protein>
<evidence type="ECO:0000313" key="5">
    <source>
        <dbReference type="EMBL" id="CAB4941632.1"/>
    </source>
</evidence>
<dbReference type="EMBL" id="CAEZYF010000018">
    <property type="protein sequence ID" value="CAB4734954.1"/>
    <property type="molecule type" value="Genomic_DNA"/>
</dbReference>
<dbReference type="EMBL" id="CAFBOL010000020">
    <property type="protein sequence ID" value="CAB4984565.1"/>
    <property type="molecule type" value="Genomic_DNA"/>
</dbReference>
<dbReference type="EMBL" id="CAFBMT010000013">
    <property type="protein sequence ID" value="CAB4941632.1"/>
    <property type="molecule type" value="Genomic_DNA"/>
</dbReference>
<evidence type="ECO:0000313" key="6">
    <source>
        <dbReference type="EMBL" id="CAB4984565.1"/>
    </source>
</evidence>
<dbReference type="EMBL" id="CAESGF010000016">
    <property type="protein sequence ID" value="CAB4364687.1"/>
    <property type="molecule type" value="Genomic_DNA"/>
</dbReference>
<evidence type="ECO:0000313" key="2">
    <source>
        <dbReference type="EMBL" id="CAB4734954.1"/>
    </source>
</evidence>
<evidence type="ECO:0000313" key="3">
    <source>
        <dbReference type="EMBL" id="CAB4800676.1"/>
    </source>
</evidence>
<gene>
    <name evidence="2" type="ORF">UFOPK2656_02456</name>
    <name evidence="3" type="ORF">UFOPK3099_00100</name>
    <name evidence="4" type="ORF">UFOPK3267_00467</name>
    <name evidence="5" type="ORF">UFOPK3651_02207</name>
    <name evidence="6" type="ORF">UFOPK3931_01038</name>
    <name evidence="1" type="ORF">UFOPK4189_02445</name>
</gene>
<name>A0A6J6SJ89_9ZZZZ</name>
<sequence>MSDAMAEIRNQLQAKVSEPIQYYGFYMSKGSFTKLPAGVTSGVGKMLGGLLRKKQAGDLGATSTGAAMFGLDNHQTALVLTATSLYAIDTTTSMTTRQMSFGNVLGAWPRAELAISGTARQRPGDVMLLNLDIKHEATGQGGQLETMAYTNLGDPSWDCYRALTGE</sequence>
<accession>A0A6J6SJ89</accession>
<dbReference type="EMBL" id="CAFBIY010000016">
    <property type="protein sequence ID" value="CAB4847375.1"/>
    <property type="molecule type" value="Genomic_DNA"/>
</dbReference>
<organism evidence="2">
    <name type="scientific">freshwater metagenome</name>
    <dbReference type="NCBI Taxonomy" id="449393"/>
    <lineage>
        <taxon>unclassified sequences</taxon>
        <taxon>metagenomes</taxon>
        <taxon>ecological metagenomes</taxon>
    </lineage>
</organism>
<proteinExistence type="predicted"/>
<dbReference type="AlphaFoldDB" id="A0A6J6SJ89"/>
<reference evidence="2" key="1">
    <citation type="submission" date="2020-05" db="EMBL/GenBank/DDBJ databases">
        <authorList>
            <person name="Chiriac C."/>
            <person name="Salcher M."/>
            <person name="Ghai R."/>
            <person name="Kavagutti S V."/>
        </authorList>
    </citation>
    <scope>NUCLEOTIDE SEQUENCE</scope>
</reference>
<dbReference type="EMBL" id="CAFAAV010000004">
    <property type="protein sequence ID" value="CAB4800676.1"/>
    <property type="molecule type" value="Genomic_DNA"/>
</dbReference>
<evidence type="ECO:0000313" key="4">
    <source>
        <dbReference type="EMBL" id="CAB4847375.1"/>
    </source>
</evidence>